<protein>
    <submittedName>
        <fullName evidence="1">Uncharacterized protein</fullName>
    </submittedName>
</protein>
<evidence type="ECO:0000313" key="1">
    <source>
        <dbReference type="EMBL" id="KAB0882167.1"/>
    </source>
</evidence>
<dbReference type="EMBL" id="WAGF01000001">
    <property type="protein sequence ID" value="KAB0882167.1"/>
    <property type="molecule type" value="Genomic_DNA"/>
</dbReference>
<dbReference type="AlphaFoldDB" id="A0AAN6AYG5"/>
<evidence type="ECO:0000313" key="2">
    <source>
        <dbReference type="Proteomes" id="UP000439917"/>
    </source>
</evidence>
<comment type="caution">
    <text evidence="1">The sequence shown here is derived from an EMBL/GenBank/DDBJ whole genome shotgun (WGS) entry which is preliminary data.</text>
</comment>
<dbReference type="Proteomes" id="UP000439917">
    <property type="component" value="Unassembled WGS sequence"/>
</dbReference>
<sequence>MRLTGRAIACIAFSLSLKPLLQRGKVRQKSAVWSVITAITASLAKTRGERMKKKWRFRAEMHGFLIQKSLHPNIRMF</sequence>
<reference evidence="1 2" key="1">
    <citation type="submission" date="2019-09" db="EMBL/GenBank/DDBJ databases">
        <title>Prevalence, distribution, and phylogeny of type two toxin-antitoxin genes possessed by Cronobacter species where C. sakazakii homologs follow sequence type lineages.</title>
        <authorList>
            <person name="Finkelstein S."/>
            <person name="Negrete F."/>
            <person name="Jang H."/>
            <person name="Gopinath G.R."/>
            <person name="Tall B.D."/>
        </authorList>
    </citation>
    <scope>NUCLEOTIDE SEQUENCE [LARGE SCALE GENOMIC DNA]</scope>
    <source>
        <strain evidence="1 2">MOD1_Comp4</strain>
    </source>
</reference>
<organism evidence="1 2">
    <name type="scientific">Cronobacter sakazakii</name>
    <name type="common">Enterobacter sakazakii</name>
    <dbReference type="NCBI Taxonomy" id="28141"/>
    <lineage>
        <taxon>Bacteria</taxon>
        <taxon>Pseudomonadati</taxon>
        <taxon>Pseudomonadota</taxon>
        <taxon>Gammaproteobacteria</taxon>
        <taxon>Enterobacterales</taxon>
        <taxon>Enterobacteriaceae</taxon>
        <taxon>Cronobacter</taxon>
    </lineage>
</organism>
<name>A0AAN6AYG5_CROSK</name>
<proteinExistence type="predicted"/>
<accession>A0AAN6AYG5</accession>
<gene>
    <name evidence="1" type="ORF">FZI38_00035</name>
</gene>